<proteinExistence type="predicted"/>
<dbReference type="WBParaSite" id="jg20938">
    <property type="protein sequence ID" value="jg20938"/>
    <property type="gene ID" value="jg20938"/>
</dbReference>
<sequence>MIRAMMPNFEPNNINVDFEQAVINSLRETFPDANVNGCFYHLMKNFKKQIGEAGLTKQYRDPETNFALMSRMLMSLAFVPPLEVYECFRQLEVYLMREEPLLEPVITWFSRNYVGLLCDLRRFQFICGLATIEHWLERIGRITLLKLLIAVCKL</sequence>
<dbReference type="Proteomes" id="UP000887574">
    <property type="component" value="Unplaced"/>
</dbReference>
<organism evidence="2 3">
    <name type="scientific">Ditylenchus dipsaci</name>
    <dbReference type="NCBI Taxonomy" id="166011"/>
    <lineage>
        <taxon>Eukaryota</taxon>
        <taxon>Metazoa</taxon>
        <taxon>Ecdysozoa</taxon>
        <taxon>Nematoda</taxon>
        <taxon>Chromadorea</taxon>
        <taxon>Rhabditida</taxon>
        <taxon>Tylenchina</taxon>
        <taxon>Tylenchomorpha</taxon>
        <taxon>Sphaerularioidea</taxon>
        <taxon>Anguinidae</taxon>
        <taxon>Anguininae</taxon>
        <taxon>Ditylenchus</taxon>
    </lineage>
</organism>
<dbReference type="Pfam" id="PF10551">
    <property type="entry name" value="MULE"/>
    <property type="match status" value="1"/>
</dbReference>
<evidence type="ECO:0000313" key="2">
    <source>
        <dbReference type="Proteomes" id="UP000887574"/>
    </source>
</evidence>
<evidence type="ECO:0000259" key="1">
    <source>
        <dbReference type="Pfam" id="PF10551"/>
    </source>
</evidence>
<dbReference type="InterPro" id="IPR018289">
    <property type="entry name" value="MULE_transposase_dom"/>
</dbReference>
<name>A0A915DM51_9BILA</name>
<dbReference type="AlphaFoldDB" id="A0A915DM51"/>
<evidence type="ECO:0000313" key="3">
    <source>
        <dbReference type="WBParaSite" id="jg20938"/>
    </source>
</evidence>
<reference evidence="3" key="1">
    <citation type="submission" date="2022-11" db="UniProtKB">
        <authorList>
            <consortium name="WormBaseParasite"/>
        </authorList>
    </citation>
    <scope>IDENTIFICATION</scope>
</reference>
<feature type="domain" description="MULE transposase" evidence="1">
    <location>
        <begin position="5"/>
        <end position="45"/>
    </location>
</feature>
<accession>A0A915DM51</accession>
<protein>
    <submittedName>
        <fullName evidence="3">MULE transposase domain-containing protein</fullName>
    </submittedName>
</protein>
<keyword evidence="2" id="KW-1185">Reference proteome</keyword>